<evidence type="ECO:0000313" key="2">
    <source>
        <dbReference type="EMBL" id="KKL94633.1"/>
    </source>
</evidence>
<accession>A0A0F9G7E2</accession>
<feature type="compositionally biased region" description="Basic and acidic residues" evidence="1">
    <location>
        <begin position="370"/>
        <end position="395"/>
    </location>
</feature>
<feature type="compositionally biased region" description="Basic and acidic residues" evidence="1">
    <location>
        <begin position="263"/>
        <end position="278"/>
    </location>
</feature>
<feature type="compositionally biased region" description="Low complexity" evidence="1">
    <location>
        <begin position="241"/>
        <end position="262"/>
    </location>
</feature>
<organism evidence="2">
    <name type="scientific">marine sediment metagenome</name>
    <dbReference type="NCBI Taxonomy" id="412755"/>
    <lineage>
        <taxon>unclassified sequences</taxon>
        <taxon>metagenomes</taxon>
        <taxon>ecological metagenomes</taxon>
    </lineage>
</organism>
<comment type="caution">
    <text evidence="2">The sequence shown here is derived from an EMBL/GenBank/DDBJ whole genome shotgun (WGS) entry which is preliminary data.</text>
</comment>
<feature type="region of interest" description="Disordered" evidence="1">
    <location>
        <begin position="1"/>
        <end position="48"/>
    </location>
</feature>
<name>A0A0F9G7E2_9ZZZZ</name>
<feature type="region of interest" description="Disordered" evidence="1">
    <location>
        <begin position="421"/>
        <end position="450"/>
    </location>
</feature>
<proteinExistence type="predicted"/>
<feature type="non-terminal residue" evidence="2">
    <location>
        <position position="845"/>
    </location>
</feature>
<feature type="compositionally biased region" description="Basic residues" evidence="1">
    <location>
        <begin position="36"/>
        <end position="45"/>
    </location>
</feature>
<feature type="region of interest" description="Disordered" evidence="1">
    <location>
        <begin position="370"/>
        <end position="406"/>
    </location>
</feature>
<sequence>AGSRLSGPRRPLSPSGYAVPEPTPEPDVSRATIPAKKPRKRRAGAKPRTLREFVAELGGIQDETGELRAADLHLWHHRKYGGKPFQPRLVRDDGHPQEYIALRVMEEGYFPRGEIGSGAPTKAELIDALVDDGDRYSATDTAKVEARREQQEVEAAREESRFRMEQEADRLGISGEAVDRMEDEGLAEAIGRAQLDQAPSEDTDRVGDYVEDDVDRITREALADEEMTDAERTDYEDIPFPEAGAEPAPAEDVGPAVEPAEAAEPRETEGAATREKPPEVGGEAAPARAEREVPEWAQVTSLLPRLPDGTIEISTIEALFDVLPSGKTRWSDLTDVEKITLFDSAKTSGQITTEQTEQGEQIVVPGAEQRTGDEVRAAKKAEKAKDDRAKAELRGKQTKMGRSGQIGVDEQEGGMFATDEARGQGDMVGKPKEPTARERNKQALEADRAERQIQNRKLQWARRKGTPMGWLFTEISPNYEARIERALRPSAQGRWDAKIYPLPQGAGAPVATKNNFKTIARAKEWILNFARRIWRDESGAVPLPFEPPVPAFFSKALQVITEAKTQKASPDQWRATLRNAGVKDEEIAWLGLDSFFEGQKSVSRDDLEAYVSANQLEVKEVTKGGEGQRIGTSMQGEPVMAYDLRQERGGTKFSQWQLPGGENYRELLLTLPSKDKARPLHFDIIDDQNNLVADGIFHTNLEEELAWLRRLEPERTYHVEPSPSAEIGSPSDFTEGHFDEPNVLAHVRFNERTDADGKRTLFMEEIQSDWHAKGRRQGYAPDPAIFQGLRGKRDEAAKELADAETEFMAGLDEAIDAAALDNKPISVSALRFLKKRVAEGQWSPT</sequence>
<protein>
    <submittedName>
        <fullName evidence="2">Uncharacterized protein</fullName>
    </submittedName>
</protein>
<gene>
    <name evidence="2" type="ORF">LCGC14_1862720</name>
</gene>
<dbReference type="EMBL" id="LAZR01018875">
    <property type="protein sequence ID" value="KKL94633.1"/>
    <property type="molecule type" value="Genomic_DNA"/>
</dbReference>
<dbReference type="AlphaFoldDB" id="A0A0F9G7E2"/>
<feature type="non-terminal residue" evidence="2">
    <location>
        <position position="1"/>
    </location>
</feature>
<feature type="region of interest" description="Disordered" evidence="1">
    <location>
        <begin position="190"/>
        <end position="293"/>
    </location>
</feature>
<evidence type="ECO:0000256" key="1">
    <source>
        <dbReference type="SAM" id="MobiDB-lite"/>
    </source>
</evidence>
<reference evidence="2" key="1">
    <citation type="journal article" date="2015" name="Nature">
        <title>Complex archaea that bridge the gap between prokaryotes and eukaryotes.</title>
        <authorList>
            <person name="Spang A."/>
            <person name="Saw J.H."/>
            <person name="Jorgensen S.L."/>
            <person name="Zaremba-Niedzwiedzka K."/>
            <person name="Martijn J."/>
            <person name="Lind A.E."/>
            <person name="van Eijk R."/>
            <person name="Schleper C."/>
            <person name="Guy L."/>
            <person name="Ettema T.J."/>
        </authorList>
    </citation>
    <scope>NUCLEOTIDE SEQUENCE</scope>
</reference>